<evidence type="ECO:0000313" key="3">
    <source>
        <dbReference type="Proteomes" id="UP000604481"/>
    </source>
</evidence>
<keyword evidence="1" id="KW-0732">Signal</keyword>
<evidence type="ECO:0000313" key="2">
    <source>
        <dbReference type="EMBL" id="MBE9608634.1"/>
    </source>
</evidence>
<protein>
    <recommendedName>
        <fullName evidence="4">Porin</fullName>
    </recommendedName>
</protein>
<sequence>MQNKNPKPIRHHVSNIALLLLALLPGRPALAQAAGELDALALADNSTASAAPARDWQFFAELMAGGQDQRTSGWEAEQRLSLDLNADVRFAPDWRAVLSDRLDLGWSGWLNEDNQVNTLREAYLSWQPDPAQIYDLGRINLRSGVATGFNPTDFFKAGALRSVTSIAPASLRENRLGSGMLRGQWLWDGGSVSALYSPRLADQRSTAPFSADFGASNASDRGLLVFSQAINDWLNPQGLIYAESGAAPQLGMNLSLLASDATVLYVEYAGGRAASQIDQALGVAGPQRFQSQLATGLTQTFANKLSVTVEYQYSSAAPDAKAWQALQHDRQAYGMYRAWAGTMQALTTEQALFTYASWQDFPVTQSELAAMIRHDLTDQSSLVWLQAMYHLEHADLIVQWQYGTGDAFSVYGASPASQTIQAMLRYYF</sequence>
<gene>
    <name evidence="2" type="ORF">INR99_04660</name>
</gene>
<organism evidence="2 3">
    <name type="scientific">Chitinilyticum piscinae</name>
    <dbReference type="NCBI Taxonomy" id="2866724"/>
    <lineage>
        <taxon>Bacteria</taxon>
        <taxon>Pseudomonadati</taxon>
        <taxon>Pseudomonadota</taxon>
        <taxon>Betaproteobacteria</taxon>
        <taxon>Neisseriales</taxon>
        <taxon>Chitinibacteraceae</taxon>
        <taxon>Chitinilyticum</taxon>
    </lineage>
</organism>
<evidence type="ECO:0008006" key="4">
    <source>
        <dbReference type="Google" id="ProtNLM"/>
    </source>
</evidence>
<name>A0A8J7KDC1_9NEIS</name>
<keyword evidence="3" id="KW-1185">Reference proteome</keyword>
<comment type="caution">
    <text evidence="2">The sequence shown here is derived from an EMBL/GenBank/DDBJ whole genome shotgun (WGS) entry which is preliminary data.</text>
</comment>
<dbReference type="EMBL" id="JADFUA010000002">
    <property type="protein sequence ID" value="MBE9608634.1"/>
    <property type="molecule type" value="Genomic_DNA"/>
</dbReference>
<accession>A0A8J7KDC1</accession>
<dbReference type="AlphaFoldDB" id="A0A8J7KDC1"/>
<dbReference type="RefSeq" id="WP_194115167.1">
    <property type="nucleotide sequence ID" value="NZ_JADFUA010000002.1"/>
</dbReference>
<evidence type="ECO:0000256" key="1">
    <source>
        <dbReference type="SAM" id="SignalP"/>
    </source>
</evidence>
<reference evidence="2 3" key="1">
    <citation type="submission" date="2020-10" db="EMBL/GenBank/DDBJ databases">
        <title>The genome sequence of Chitinilyticum litopenaei 4Y14.</title>
        <authorList>
            <person name="Liu Y."/>
        </authorList>
    </citation>
    <scope>NUCLEOTIDE SEQUENCE [LARGE SCALE GENOMIC DNA]</scope>
    <source>
        <strain evidence="2 3">4Y14</strain>
    </source>
</reference>
<proteinExistence type="predicted"/>
<dbReference type="Proteomes" id="UP000604481">
    <property type="component" value="Unassembled WGS sequence"/>
</dbReference>
<feature type="chain" id="PRO_5035312286" description="Porin" evidence="1">
    <location>
        <begin position="34"/>
        <end position="428"/>
    </location>
</feature>
<feature type="signal peptide" evidence="1">
    <location>
        <begin position="1"/>
        <end position="33"/>
    </location>
</feature>